<organism evidence="10 11">
    <name type="scientific">Cylindrotheca closterium</name>
    <dbReference type="NCBI Taxonomy" id="2856"/>
    <lineage>
        <taxon>Eukaryota</taxon>
        <taxon>Sar</taxon>
        <taxon>Stramenopiles</taxon>
        <taxon>Ochrophyta</taxon>
        <taxon>Bacillariophyta</taxon>
        <taxon>Bacillariophyceae</taxon>
        <taxon>Bacillariophycidae</taxon>
        <taxon>Bacillariales</taxon>
        <taxon>Bacillariaceae</taxon>
        <taxon>Cylindrotheca</taxon>
    </lineage>
</organism>
<comment type="caution">
    <text evidence="10">The sequence shown here is derived from an EMBL/GenBank/DDBJ whole genome shotgun (WGS) entry which is preliminary data.</text>
</comment>
<reference evidence="10" key="1">
    <citation type="submission" date="2023-08" db="EMBL/GenBank/DDBJ databases">
        <authorList>
            <person name="Audoor S."/>
            <person name="Bilcke G."/>
        </authorList>
    </citation>
    <scope>NUCLEOTIDE SEQUENCE</scope>
</reference>
<evidence type="ECO:0000256" key="9">
    <source>
        <dbReference type="SAM" id="Phobius"/>
    </source>
</evidence>
<feature type="transmembrane region" description="Helical" evidence="9">
    <location>
        <begin position="134"/>
        <end position="157"/>
    </location>
</feature>
<keyword evidence="4 9" id="KW-1133">Transmembrane helix</keyword>
<dbReference type="InterPro" id="IPR000462">
    <property type="entry name" value="CDP-OH_P_trans"/>
</dbReference>
<evidence type="ECO:0000313" key="10">
    <source>
        <dbReference type="EMBL" id="CAJ1947033.1"/>
    </source>
</evidence>
<evidence type="ECO:0000256" key="5">
    <source>
        <dbReference type="ARBA" id="ARBA00023098"/>
    </source>
</evidence>
<name>A0AAD2FNA8_9STRA</name>
<keyword evidence="6 9" id="KW-0472">Membrane</keyword>
<comment type="similarity">
    <text evidence="8">Belongs to the CDP-alcohol phosphatidyltransferase class-I family.</text>
</comment>
<protein>
    <recommendedName>
        <fullName evidence="12">CDP-diacylglycerol--inositol 3-phosphatidyltransferase</fullName>
    </recommendedName>
</protein>
<keyword evidence="7" id="KW-1208">Phospholipid metabolism</keyword>
<dbReference type="AlphaFoldDB" id="A0AAD2FNA8"/>
<dbReference type="EMBL" id="CAKOGP040001724">
    <property type="protein sequence ID" value="CAJ1947033.1"/>
    <property type="molecule type" value="Genomic_DNA"/>
</dbReference>
<gene>
    <name evidence="10" type="ORF">CYCCA115_LOCUS10950</name>
</gene>
<proteinExistence type="inferred from homology"/>
<dbReference type="GO" id="GO:0016020">
    <property type="term" value="C:membrane"/>
    <property type="evidence" value="ECO:0007669"/>
    <property type="project" value="UniProtKB-SubCell"/>
</dbReference>
<dbReference type="InterPro" id="IPR048254">
    <property type="entry name" value="CDP_ALCOHOL_P_TRANSF_CS"/>
</dbReference>
<evidence type="ECO:0000256" key="4">
    <source>
        <dbReference type="ARBA" id="ARBA00022989"/>
    </source>
</evidence>
<dbReference type="Gene3D" id="1.20.120.1760">
    <property type="match status" value="1"/>
</dbReference>
<feature type="transmembrane region" description="Helical" evidence="9">
    <location>
        <begin position="33"/>
        <end position="52"/>
    </location>
</feature>
<sequence length="211" mass="23662">MATPIPLFVPNLLCYLRIILGFSGLYVSHSMPILAVFFWVASAILDAFDGYFARKLDQCSSLGIVLDIVADNILRTVVWLAAAIQEPASYSLAASVFISLEWTTMVCTQLHAVESKSHWKQSRGNDPIFVRSMFANNFFSVYGGFCIFGLFTANIFAYATHYPVFANLIPYFHHLKYAAYCGRCCTALAELWLCKSYVSLLIDRDLKAMSD</sequence>
<evidence type="ECO:0000256" key="1">
    <source>
        <dbReference type="ARBA" id="ARBA00004141"/>
    </source>
</evidence>
<dbReference type="PANTHER" id="PTHR15362:SF13">
    <property type="entry name" value="SI:CH1073-145M9.1"/>
    <property type="match status" value="1"/>
</dbReference>
<evidence type="ECO:0000256" key="3">
    <source>
        <dbReference type="ARBA" id="ARBA00022692"/>
    </source>
</evidence>
<keyword evidence="5" id="KW-0443">Lipid metabolism</keyword>
<evidence type="ECO:0008006" key="12">
    <source>
        <dbReference type="Google" id="ProtNLM"/>
    </source>
</evidence>
<dbReference type="Pfam" id="PF01066">
    <property type="entry name" value="CDP-OH_P_transf"/>
    <property type="match status" value="1"/>
</dbReference>
<keyword evidence="2 8" id="KW-0808">Transferase</keyword>
<evidence type="ECO:0000256" key="6">
    <source>
        <dbReference type="ARBA" id="ARBA00023136"/>
    </source>
</evidence>
<dbReference type="GO" id="GO:0016780">
    <property type="term" value="F:phosphotransferase activity, for other substituted phosphate groups"/>
    <property type="evidence" value="ECO:0007669"/>
    <property type="project" value="InterPro"/>
</dbReference>
<dbReference type="PANTHER" id="PTHR15362">
    <property type="entry name" value="PHOSPHATIDYLINOSITOL SYNTHASE"/>
    <property type="match status" value="1"/>
</dbReference>
<evidence type="ECO:0000256" key="7">
    <source>
        <dbReference type="ARBA" id="ARBA00023264"/>
    </source>
</evidence>
<keyword evidence="3 9" id="KW-0812">Transmembrane</keyword>
<comment type="subcellular location">
    <subcellularLocation>
        <location evidence="1">Membrane</location>
        <topology evidence="1">Multi-pass membrane protein</topology>
    </subcellularLocation>
</comment>
<dbReference type="GO" id="GO:0008654">
    <property type="term" value="P:phospholipid biosynthetic process"/>
    <property type="evidence" value="ECO:0007669"/>
    <property type="project" value="InterPro"/>
</dbReference>
<evidence type="ECO:0000256" key="2">
    <source>
        <dbReference type="ARBA" id="ARBA00022679"/>
    </source>
</evidence>
<feature type="transmembrane region" description="Helical" evidence="9">
    <location>
        <begin position="7"/>
        <end position="27"/>
    </location>
</feature>
<dbReference type="Proteomes" id="UP001295423">
    <property type="component" value="Unassembled WGS sequence"/>
</dbReference>
<dbReference type="InterPro" id="IPR043130">
    <property type="entry name" value="CDP-OH_PTrfase_TM_dom"/>
</dbReference>
<evidence type="ECO:0000313" key="11">
    <source>
        <dbReference type="Proteomes" id="UP001295423"/>
    </source>
</evidence>
<accession>A0AAD2FNA8</accession>
<dbReference type="PROSITE" id="PS00379">
    <property type="entry name" value="CDP_ALCOHOL_P_TRANSF"/>
    <property type="match status" value="1"/>
</dbReference>
<keyword evidence="11" id="KW-1185">Reference proteome</keyword>
<evidence type="ECO:0000256" key="8">
    <source>
        <dbReference type="RuleBase" id="RU003750"/>
    </source>
</evidence>